<evidence type="ECO:0000256" key="13">
    <source>
        <dbReference type="ARBA" id="ARBA00047614"/>
    </source>
</evidence>
<keyword evidence="11 14" id="KW-0573">Peptidoglycan synthesis</keyword>
<keyword evidence="6 14" id="KW-0436">Ligase</keyword>
<evidence type="ECO:0000256" key="16">
    <source>
        <dbReference type="PIRSR" id="PIRSR039102-3"/>
    </source>
</evidence>
<feature type="binding site" evidence="16">
    <location>
        <position position="281"/>
    </location>
    <ligand>
        <name>Mg(2+)</name>
        <dbReference type="ChEBI" id="CHEBI:18420"/>
        <label>1</label>
    </ligand>
</feature>
<dbReference type="InterPro" id="IPR000291">
    <property type="entry name" value="D-Ala_lig_Van_CS"/>
</dbReference>
<feature type="domain" description="ATP-grasp" evidence="18">
    <location>
        <begin position="125"/>
        <end position="327"/>
    </location>
</feature>
<evidence type="ECO:0000256" key="12">
    <source>
        <dbReference type="ARBA" id="ARBA00023316"/>
    </source>
</evidence>
<evidence type="ECO:0000256" key="1">
    <source>
        <dbReference type="ARBA" id="ARBA00001936"/>
    </source>
</evidence>
<keyword evidence="5 14" id="KW-0963">Cytoplasm</keyword>
<reference evidence="19" key="2">
    <citation type="submission" date="2021-04" db="EMBL/GenBank/DDBJ databases">
        <authorList>
            <person name="Gilroy R."/>
        </authorList>
    </citation>
    <scope>NUCLEOTIDE SEQUENCE</scope>
    <source>
        <strain evidence="19">Gambia16-554</strain>
    </source>
</reference>
<sequence length="329" mass="36119">MRYGKNQNIAVVYGGYSSELEISVQSGKSVAGWLRNAGRNVYEVMLCKEGWWVEGEDGRHWPIDRNDFSCTIDGQRILFDNVFIIIHGDPGENGRLQAYFELIGIPFTGCGSLCASIAFDKYACKTYLRDSGTWLADDIMLRCGETWDAEAITARLGLPVFVKPSNGGSSFGVTKVKNVNDMQAAVEAAFREGDTLIIEKALTGREIDCGVYADSQGVHALPLIEIVPGEGHEFFDYDAKYMGASREICPAPISAQDTAAIQKEAVRIFKRLGCTGLVRMDFILSPDGRPYLLEINPNPGMTAASLVPQMVRQAGMTMEDFLTALIDGR</sequence>
<dbReference type="EMBL" id="DXAW01000007">
    <property type="protein sequence ID" value="HIZ84902.1"/>
    <property type="molecule type" value="Genomic_DNA"/>
</dbReference>
<dbReference type="Proteomes" id="UP000824115">
    <property type="component" value="Unassembled WGS sequence"/>
</dbReference>
<keyword evidence="16" id="KW-0464">Manganese</keyword>
<dbReference type="InterPro" id="IPR011095">
    <property type="entry name" value="Dala_Dala_lig_C"/>
</dbReference>
<feature type="binding site" evidence="16">
    <location>
        <position position="294"/>
    </location>
    <ligand>
        <name>Mg(2+)</name>
        <dbReference type="ChEBI" id="CHEBI:18420"/>
        <label>1</label>
    </ligand>
</feature>
<keyword evidence="9 17" id="KW-0067">ATP-binding</keyword>
<dbReference type="HAMAP" id="MF_00047">
    <property type="entry name" value="Dala_Dala_lig"/>
    <property type="match status" value="1"/>
</dbReference>
<dbReference type="InterPro" id="IPR011761">
    <property type="entry name" value="ATP-grasp"/>
</dbReference>
<dbReference type="GO" id="GO:0005524">
    <property type="term" value="F:ATP binding"/>
    <property type="evidence" value="ECO:0007669"/>
    <property type="project" value="UniProtKB-UniRule"/>
</dbReference>
<evidence type="ECO:0000256" key="10">
    <source>
        <dbReference type="ARBA" id="ARBA00022960"/>
    </source>
</evidence>
<comment type="function">
    <text evidence="14">Cell wall formation.</text>
</comment>
<dbReference type="Gene3D" id="3.40.50.20">
    <property type="match status" value="1"/>
</dbReference>
<dbReference type="PIRSF" id="PIRSF039102">
    <property type="entry name" value="Ddl/VanB"/>
    <property type="match status" value="1"/>
</dbReference>
<gene>
    <name evidence="14" type="primary">ddl</name>
    <name evidence="19" type="ORF">IAC04_00190</name>
</gene>
<comment type="catalytic activity">
    <reaction evidence="13 14">
        <text>2 D-alanine + ATP = D-alanyl-D-alanine + ADP + phosphate + H(+)</text>
        <dbReference type="Rhea" id="RHEA:11224"/>
        <dbReference type="ChEBI" id="CHEBI:15378"/>
        <dbReference type="ChEBI" id="CHEBI:30616"/>
        <dbReference type="ChEBI" id="CHEBI:43474"/>
        <dbReference type="ChEBI" id="CHEBI:57416"/>
        <dbReference type="ChEBI" id="CHEBI:57822"/>
        <dbReference type="ChEBI" id="CHEBI:456216"/>
        <dbReference type="EC" id="6.3.2.4"/>
    </reaction>
</comment>
<keyword evidence="8 17" id="KW-0547">Nucleotide-binding</keyword>
<keyword evidence="7 16" id="KW-0479">Metal-binding</keyword>
<evidence type="ECO:0000313" key="20">
    <source>
        <dbReference type="Proteomes" id="UP000824115"/>
    </source>
</evidence>
<evidence type="ECO:0000256" key="7">
    <source>
        <dbReference type="ARBA" id="ARBA00022723"/>
    </source>
</evidence>
<evidence type="ECO:0000256" key="4">
    <source>
        <dbReference type="ARBA" id="ARBA00012216"/>
    </source>
</evidence>
<evidence type="ECO:0000256" key="11">
    <source>
        <dbReference type="ARBA" id="ARBA00022984"/>
    </source>
</evidence>
<evidence type="ECO:0000256" key="2">
    <source>
        <dbReference type="ARBA" id="ARBA00004496"/>
    </source>
</evidence>
<evidence type="ECO:0000313" key="19">
    <source>
        <dbReference type="EMBL" id="HIZ84902.1"/>
    </source>
</evidence>
<dbReference type="PANTHER" id="PTHR23132">
    <property type="entry name" value="D-ALANINE--D-ALANINE LIGASE"/>
    <property type="match status" value="1"/>
</dbReference>
<reference evidence="19" key="1">
    <citation type="journal article" date="2021" name="PeerJ">
        <title>Extensive microbial diversity within the chicken gut microbiome revealed by metagenomics and culture.</title>
        <authorList>
            <person name="Gilroy R."/>
            <person name="Ravi A."/>
            <person name="Getino M."/>
            <person name="Pursley I."/>
            <person name="Horton D.L."/>
            <person name="Alikhan N.F."/>
            <person name="Baker D."/>
            <person name="Gharbi K."/>
            <person name="Hall N."/>
            <person name="Watson M."/>
            <person name="Adriaenssens E.M."/>
            <person name="Foster-Nyarko E."/>
            <person name="Jarju S."/>
            <person name="Secka A."/>
            <person name="Antonio M."/>
            <person name="Oren A."/>
            <person name="Chaudhuri R.R."/>
            <person name="La Ragione R."/>
            <person name="Hildebrand F."/>
            <person name="Pallen M.J."/>
        </authorList>
    </citation>
    <scope>NUCLEOTIDE SEQUENCE</scope>
    <source>
        <strain evidence="19">Gambia16-554</strain>
    </source>
</reference>
<dbReference type="GO" id="GO:0009252">
    <property type="term" value="P:peptidoglycan biosynthetic process"/>
    <property type="evidence" value="ECO:0007669"/>
    <property type="project" value="UniProtKB-UniRule"/>
</dbReference>
<dbReference type="SUPFAM" id="SSF56059">
    <property type="entry name" value="Glutathione synthetase ATP-binding domain-like"/>
    <property type="match status" value="1"/>
</dbReference>
<dbReference type="AlphaFoldDB" id="A0A9D2GMP2"/>
<keyword evidence="12 14" id="KW-0961">Cell wall biogenesis/degradation</keyword>
<dbReference type="GO" id="GO:0071555">
    <property type="term" value="P:cell wall organization"/>
    <property type="evidence" value="ECO:0007669"/>
    <property type="project" value="UniProtKB-KW"/>
</dbReference>
<dbReference type="Pfam" id="PF01820">
    <property type="entry name" value="Dala_Dala_lig_N"/>
    <property type="match status" value="1"/>
</dbReference>
<comment type="similarity">
    <text evidence="3 14">Belongs to the D-alanine--D-alanine ligase family.</text>
</comment>
<dbReference type="PANTHER" id="PTHR23132:SF23">
    <property type="entry name" value="D-ALANINE--D-ALANINE LIGASE B"/>
    <property type="match status" value="1"/>
</dbReference>
<accession>A0A9D2GMP2</accession>
<dbReference type="PROSITE" id="PS50975">
    <property type="entry name" value="ATP_GRASP"/>
    <property type="match status" value="1"/>
</dbReference>
<protein>
    <recommendedName>
        <fullName evidence="4 14">D-alanine--D-alanine ligase</fullName>
        <ecNumber evidence="4 14">6.3.2.4</ecNumber>
    </recommendedName>
    <alternativeName>
        <fullName evidence="14">D-Ala-D-Ala ligase</fullName>
    </alternativeName>
    <alternativeName>
        <fullName evidence="14">D-alanylalanine synthetase</fullName>
    </alternativeName>
</protein>
<evidence type="ECO:0000256" key="15">
    <source>
        <dbReference type="PIRSR" id="PIRSR039102-1"/>
    </source>
</evidence>
<comment type="cofactor">
    <cofactor evidence="1">
        <name>Mn(2+)</name>
        <dbReference type="ChEBI" id="CHEBI:29035"/>
    </cofactor>
</comment>
<dbReference type="InterPro" id="IPR011127">
    <property type="entry name" value="Dala_Dala_lig_N"/>
</dbReference>
<dbReference type="EC" id="6.3.2.4" evidence="4 14"/>
<proteinExistence type="inferred from homology"/>
<dbReference type="SUPFAM" id="SSF52440">
    <property type="entry name" value="PreATP-grasp domain"/>
    <property type="match status" value="1"/>
</dbReference>
<feature type="binding site" evidence="16">
    <location>
        <position position="296"/>
    </location>
    <ligand>
        <name>Mg(2+)</name>
        <dbReference type="ChEBI" id="CHEBI:18420"/>
        <label>2</label>
    </ligand>
</feature>
<evidence type="ECO:0000256" key="17">
    <source>
        <dbReference type="PROSITE-ProRule" id="PRU00409"/>
    </source>
</evidence>
<dbReference type="InterPro" id="IPR005905">
    <property type="entry name" value="D_ala_D_ala"/>
</dbReference>
<dbReference type="Gene3D" id="3.30.470.20">
    <property type="entry name" value="ATP-grasp fold, B domain"/>
    <property type="match status" value="1"/>
</dbReference>
<dbReference type="NCBIfam" id="TIGR01205">
    <property type="entry name" value="D_ala_D_alaTIGR"/>
    <property type="match status" value="1"/>
</dbReference>
<evidence type="ECO:0000256" key="8">
    <source>
        <dbReference type="ARBA" id="ARBA00022741"/>
    </source>
</evidence>
<name>A0A9D2GMP2_9BACT</name>
<evidence type="ECO:0000256" key="6">
    <source>
        <dbReference type="ARBA" id="ARBA00022598"/>
    </source>
</evidence>
<dbReference type="InterPro" id="IPR013815">
    <property type="entry name" value="ATP_grasp_subdomain_1"/>
</dbReference>
<comment type="cofactor">
    <cofactor evidence="16">
        <name>Mg(2+)</name>
        <dbReference type="ChEBI" id="CHEBI:18420"/>
    </cofactor>
    <cofactor evidence="16">
        <name>Mn(2+)</name>
        <dbReference type="ChEBI" id="CHEBI:29035"/>
    </cofactor>
    <text evidence="16">Binds 2 magnesium or manganese ions per subunit.</text>
</comment>
<feature type="binding site" evidence="16">
    <location>
        <position position="294"/>
    </location>
    <ligand>
        <name>Mg(2+)</name>
        <dbReference type="ChEBI" id="CHEBI:18420"/>
        <label>2</label>
    </ligand>
</feature>
<organism evidence="19 20">
    <name type="scientific">Candidatus Coprenecus stercoravium</name>
    <dbReference type="NCBI Taxonomy" id="2840735"/>
    <lineage>
        <taxon>Bacteria</taxon>
        <taxon>Pseudomonadati</taxon>
        <taxon>Bacteroidota</taxon>
        <taxon>Bacteroidia</taxon>
        <taxon>Bacteroidales</taxon>
        <taxon>Rikenellaceae</taxon>
        <taxon>Rikenellaceae incertae sedis</taxon>
        <taxon>Candidatus Coprenecus</taxon>
    </lineage>
</organism>
<evidence type="ECO:0000256" key="5">
    <source>
        <dbReference type="ARBA" id="ARBA00022490"/>
    </source>
</evidence>
<dbReference type="InterPro" id="IPR016185">
    <property type="entry name" value="PreATP-grasp_dom_sf"/>
</dbReference>
<evidence type="ECO:0000256" key="9">
    <source>
        <dbReference type="ARBA" id="ARBA00022840"/>
    </source>
</evidence>
<evidence type="ECO:0000259" key="18">
    <source>
        <dbReference type="PROSITE" id="PS50975"/>
    </source>
</evidence>
<dbReference type="GO" id="GO:0005737">
    <property type="term" value="C:cytoplasm"/>
    <property type="evidence" value="ECO:0007669"/>
    <property type="project" value="UniProtKB-SubCell"/>
</dbReference>
<keyword evidence="10 14" id="KW-0133">Cell shape</keyword>
<dbReference type="PROSITE" id="PS00843">
    <property type="entry name" value="DALA_DALA_LIGASE_1"/>
    <property type="match status" value="1"/>
</dbReference>
<dbReference type="Gene3D" id="3.30.1490.20">
    <property type="entry name" value="ATP-grasp fold, A domain"/>
    <property type="match status" value="1"/>
</dbReference>
<feature type="active site" evidence="15">
    <location>
        <position position="19"/>
    </location>
</feature>
<evidence type="ECO:0000256" key="3">
    <source>
        <dbReference type="ARBA" id="ARBA00010871"/>
    </source>
</evidence>
<dbReference type="NCBIfam" id="NF002527">
    <property type="entry name" value="PRK01966.1-3"/>
    <property type="match status" value="1"/>
</dbReference>
<feature type="active site" evidence="15">
    <location>
        <position position="169"/>
    </location>
</feature>
<dbReference type="GO" id="GO:0046872">
    <property type="term" value="F:metal ion binding"/>
    <property type="evidence" value="ECO:0007669"/>
    <property type="project" value="UniProtKB-KW"/>
</dbReference>
<evidence type="ECO:0000256" key="14">
    <source>
        <dbReference type="HAMAP-Rule" id="MF_00047"/>
    </source>
</evidence>
<dbReference type="Pfam" id="PF07478">
    <property type="entry name" value="Dala_Dala_lig_C"/>
    <property type="match status" value="1"/>
</dbReference>
<comment type="subcellular location">
    <subcellularLocation>
        <location evidence="2 14">Cytoplasm</location>
    </subcellularLocation>
</comment>
<comment type="caution">
    <text evidence="19">The sequence shown here is derived from an EMBL/GenBank/DDBJ whole genome shotgun (WGS) entry which is preliminary data.</text>
</comment>
<keyword evidence="16" id="KW-0460">Magnesium</keyword>
<dbReference type="PROSITE" id="PS00844">
    <property type="entry name" value="DALA_DALA_LIGASE_2"/>
    <property type="match status" value="1"/>
</dbReference>
<comment type="pathway">
    <text evidence="14">Cell wall biogenesis; peptidoglycan biosynthesis.</text>
</comment>
<feature type="active site" evidence="15">
    <location>
        <position position="305"/>
    </location>
</feature>
<dbReference type="GO" id="GO:0008716">
    <property type="term" value="F:D-alanine-D-alanine ligase activity"/>
    <property type="evidence" value="ECO:0007669"/>
    <property type="project" value="UniProtKB-UniRule"/>
</dbReference>
<dbReference type="GO" id="GO:0008360">
    <property type="term" value="P:regulation of cell shape"/>
    <property type="evidence" value="ECO:0007669"/>
    <property type="project" value="UniProtKB-KW"/>
</dbReference>